<accession>S5ZVF7</accession>
<sequence length="41" mass="4812">MFMKFLDGKVILKRDYGKTSRPKTGYFEKLPNWEVSEASNV</sequence>
<dbReference type="HOGENOM" id="CLU_3264027_0_0_2"/>
<dbReference type="AlphaFoldDB" id="S5ZVF7"/>
<evidence type="ECO:0000313" key="2">
    <source>
        <dbReference type="Proteomes" id="UP000015543"/>
    </source>
</evidence>
<gene>
    <name evidence="1" type="ORF">N186_03735</name>
</gene>
<reference evidence="1 2" key="1">
    <citation type="journal article" date="2013" name="Genome Announc.">
        <title>Complete Genomic Sequence of 'Thermofilum adornatus' Strain 1910bT, a Hyperthermophilic Anaerobic Organotrophic Crenarchaeon.</title>
        <authorList>
            <person name="Dominova I.N."/>
            <person name="Kublanov I.V."/>
            <person name="Podosokorskaya O.A."/>
            <person name="Derbikova K.S."/>
            <person name="Patrushev M.V."/>
            <person name="Toshchakov S.V."/>
        </authorList>
    </citation>
    <scope>NUCLEOTIDE SEQUENCE [LARGE SCALE GENOMIC DNA]</scope>
    <source>
        <strain evidence="2">1910b</strain>
    </source>
</reference>
<dbReference type="PATRIC" id="fig|1365176.7.peg.727"/>
<protein>
    <submittedName>
        <fullName evidence="1">Uncharacterized protein</fullName>
    </submittedName>
</protein>
<dbReference type="KEGG" id="thb:N186_03735"/>
<name>S5ZVF7_9CREN</name>
<dbReference type="Proteomes" id="UP000015543">
    <property type="component" value="Chromosome"/>
</dbReference>
<evidence type="ECO:0000313" key="1">
    <source>
        <dbReference type="EMBL" id="AGT35109.1"/>
    </source>
</evidence>
<proteinExistence type="predicted"/>
<organism evidence="1 2">
    <name type="scientific">Thermofilum adornatum</name>
    <dbReference type="NCBI Taxonomy" id="1365176"/>
    <lineage>
        <taxon>Archaea</taxon>
        <taxon>Thermoproteota</taxon>
        <taxon>Thermoprotei</taxon>
        <taxon>Thermofilales</taxon>
        <taxon>Thermofilaceae</taxon>
        <taxon>Thermofilum</taxon>
    </lineage>
</organism>
<dbReference type="EMBL" id="CP006646">
    <property type="protein sequence ID" value="AGT35109.1"/>
    <property type="molecule type" value="Genomic_DNA"/>
</dbReference>
<keyword evidence="2" id="KW-1185">Reference proteome</keyword>